<dbReference type="AlphaFoldDB" id="A0A9P6TG70"/>
<dbReference type="EMBL" id="MU167217">
    <property type="protein sequence ID" value="KAG0150669.1"/>
    <property type="molecule type" value="Genomic_DNA"/>
</dbReference>
<reference evidence="2" key="1">
    <citation type="submission" date="2013-11" db="EMBL/GenBank/DDBJ databases">
        <title>Genome sequence of the fusiform rust pathogen reveals effectors for host alternation and coevolution with pine.</title>
        <authorList>
            <consortium name="DOE Joint Genome Institute"/>
            <person name="Smith K."/>
            <person name="Pendleton A."/>
            <person name="Kubisiak T."/>
            <person name="Anderson C."/>
            <person name="Salamov A."/>
            <person name="Aerts A."/>
            <person name="Riley R."/>
            <person name="Clum A."/>
            <person name="Lindquist E."/>
            <person name="Ence D."/>
            <person name="Campbell M."/>
            <person name="Kronenberg Z."/>
            <person name="Feau N."/>
            <person name="Dhillon B."/>
            <person name="Hamelin R."/>
            <person name="Burleigh J."/>
            <person name="Smith J."/>
            <person name="Yandell M."/>
            <person name="Nelson C."/>
            <person name="Grigoriev I."/>
            <person name="Davis J."/>
        </authorList>
    </citation>
    <scope>NUCLEOTIDE SEQUENCE</scope>
    <source>
        <strain evidence="2">G11</strain>
    </source>
</reference>
<feature type="region of interest" description="Disordered" evidence="1">
    <location>
        <begin position="38"/>
        <end position="64"/>
    </location>
</feature>
<protein>
    <submittedName>
        <fullName evidence="2">Uncharacterized protein</fullName>
    </submittedName>
</protein>
<proteinExistence type="predicted"/>
<sequence length="89" mass="9885">MAFEARGSRYGSFERCCQRLFLMVRARPANLSEEPVTVVAPAPGPLGARPRHRREHISRGRGGGGSTSFCCVFLRMFSRPELTVPSHPQ</sequence>
<name>A0A9P6TG70_9BASI</name>
<evidence type="ECO:0000256" key="1">
    <source>
        <dbReference type="SAM" id="MobiDB-lite"/>
    </source>
</evidence>
<organism evidence="2 3">
    <name type="scientific">Cronartium quercuum f. sp. fusiforme G11</name>
    <dbReference type="NCBI Taxonomy" id="708437"/>
    <lineage>
        <taxon>Eukaryota</taxon>
        <taxon>Fungi</taxon>
        <taxon>Dikarya</taxon>
        <taxon>Basidiomycota</taxon>
        <taxon>Pucciniomycotina</taxon>
        <taxon>Pucciniomycetes</taxon>
        <taxon>Pucciniales</taxon>
        <taxon>Coleosporiaceae</taxon>
        <taxon>Cronartium</taxon>
    </lineage>
</organism>
<accession>A0A9P6TG70</accession>
<evidence type="ECO:0000313" key="2">
    <source>
        <dbReference type="EMBL" id="KAG0150669.1"/>
    </source>
</evidence>
<evidence type="ECO:0000313" key="3">
    <source>
        <dbReference type="Proteomes" id="UP000886653"/>
    </source>
</evidence>
<dbReference type="Proteomes" id="UP000886653">
    <property type="component" value="Unassembled WGS sequence"/>
</dbReference>
<keyword evidence="3" id="KW-1185">Reference proteome</keyword>
<gene>
    <name evidence="2" type="ORF">CROQUDRAFT_152025</name>
</gene>
<comment type="caution">
    <text evidence="2">The sequence shown here is derived from an EMBL/GenBank/DDBJ whole genome shotgun (WGS) entry which is preliminary data.</text>
</comment>